<dbReference type="GO" id="GO:0003677">
    <property type="term" value="F:DNA binding"/>
    <property type="evidence" value="ECO:0007669"/>
    <property type="project" value="UniProtKB-KW"/>
</dbReference>
<evidence type="ECO:0000313" key="5">
    <source>
        <dbReference type="EMBL" id="SUN80534.1"/>
    </source>
</evidence>
<name>A0A380L8M3_9STRE</name>
<dbReference type="Proteomes" id="UP000255236">
    <property type="component" value="Unassembled WGS sequence"/>
</dbReference>
<dbReference type="PANTHER" id="PTHR42998">
    <property type="entry name" value="TYPE I RESTRICTION ENZYME HINDVIIP M PROTEIN-RELATED"/>
    <property type="match status" value="1"/>
</dbReference>
<keyword evidence="1" id="KW-0680">Restriction system</keyword>
<sequence length="865" mass="98922">MASNLKIGSSEIMEELRDYATGKIIKNNPEEKYRQEFEHILIDELGYPKEHIDIEVTIQRGSNRKAEKADIVVYNDKNHVQENAYIVIEIETPKKAYDLQAISYVTATTAPYSVWYGGMEKSSKGPFYHYRDMAKSPTHFQLIPTLPRYGENADTIGKYRKQDLKPAKALKLTFERLYFYLYGNGPIKREENIAVEIIKLLFCKIIDELSPDELCEFRATPNELSTSSGKKLIRSRIDNLYSKLISDPEYGAMFKDEKLEYDNDSIAYIVSVLQGISLTDEETNTDALGDAYEMLLPSALKGESGQFFTPREIVRFAIEVIQPNYLKNEIILDTACGSAGFLSVALENIRKQIEQLYKNRGFSTERKRSLLKDYSSKYVFGSDIDPLLYRISKSYMAIMGEASRNIFNMDSLDRFENIPKGFRERISEGTVDVITTNPPFGTQIKDTRREVLATYELGHKIIDGEVTEEILEGQDPDKLFVERDISYLKEATDDNDGGRMVIVLPKQNLSGAKEESVEFRNWLLKKVQITAIIDLPREAFQPHTGTKTSLIFLKKVKSIPQNYPIFMAVSEAVGHDRRGLPLYKKDASGKNLLDENGEKVIWNDLPDILEKYKEFEKTGHLSSSSNEGASSFIVDFESILNDSSRRIDAWYWDPNKNDIAKDIEESNGEVVEDIVRLGDLVVDGGIFYPGRHKRNYIDGSNENAVPFYSGTQILQIRPFDIKYQPYNYKPARNHFVKKDWILITRSGSTGRVVMVTDSIAGSMVTEHVIRVIVDDDIIDPYYVYAYLATENIGKVLLEKGIYASVVDHITPDFVSTIPIPRLAPEKEKEIAEKVRKSEEFRDLANQYFLNERTRIENLFLDKNED</sequence>
<dbReference type="GO" id="GO:0032259">
    <property type="term" value="P:methylation"/>
    <property type="evidence" value="ECO:0007669"/>
    <property type="project" value="UniProtKB-KW"/>
</dbReference>
<evidence type="ECO:0000313" key="6">
    <source>
        <dbReference type="Proteomes" id="UP000255236"/>
    </source>
</evidence>
<dbReference type="InterPro" id="IPR003356">
    <property type="entry name" value="DNA_methylase_A-5"/>
</dbReference>
<evidence type="ECO:0000256" key="2">
    <source>
        <dbReference type="ARBA" id="ARBA00023125"/>
    </source>
</evidence>
<keyword evidence="5" id="KW-0808">Transferase</keyword>
<dbReference type="InterPro" id="IPR029464">
    <property type="entry name" value="HSDR_N"/>
</dbReference>
<dbReference type="RefSeq" id="WP_115263325.1">
    <property type="nucleotide sequence ID" value="NZ_UHFT01000001.1"/>
</dbReference>
<keyword evidence="5" id="KW-0489">Methyltransferase</keyword>
<feature type="domain" description="Type I restriction enzyme R protein N-terminal" evidence="4">
    <location>
        <begin position="29"/>
        <end position="122"/>
    </location>
</feature>
<dbReference type="Pfam" id="PF02384">
    <property type="entry name" value="N6_Mtase"/>
    <property type="match status" value="1"/>
</dbReference>
<feature type="domain" description="DNA methylase adenine-specific" evidence="3">
    <location>
        <begin position="285"/>
        <end position="569"/>
    </location>
</feature>
<organism evidence="5 6">
    <name type="scientific">Streptococcus milleri</name>
    <dbReference type="NCBI Taxonomy" id="33040"/>
    <lineage>
        <taxon>Bacteria</taxon>
        <taxon>Bacillati</taxon>
        <taxon>Bacillota</taxon>
        <taxon>Bacilli</taxon>
        <taxon>Lactobacillales</taxon>
        <taxon>Streptococcaceae</taxon>
        <taxon>Streptococcus</taxon>
    </lineage>
</organism>
<dbReference type="SUPFAM" id="SSF116734">
    <property type="entry name" value="DNA methylase specificity domain"/>
    <property type="match status" value="1"/>
</dbReference>
<dbReference type="InterPro" id="IPR029063">
    <property type="entry name" value="SAM-dependent_MTases_sf"/>
</dbReference>
<evidence type="ECO:0000259" key="3">
    <source>
        <dbReference type="Pfam" id="PF02384"/>
    </source>
</evidence>
<accession>A0A380L8M3</accession>
<dbReference type="AlphaFoldDB" id="A0A380L8M3"/>
<keyword evidence="2" id="KW-0238">DNA-binding</keyword>
<protein>
    <submittedName>
        <fullName evidence="5">Type I restriction modification enzyme methylase subunit</fullName>
        <ecNumber evidence="5">2.1.1.72</ecNumber>
    </submittedName>
</protein>
<dbReference type="Gene3D" id="3.90.220.20">
    <property type="entry name" value="DNA methylase specificity domains"/>
    <property type="match status" value="1"/>
</dbReference>
<dbReference type="EC" id="2.1.1.72" evidence="5"/>
<reference evidence="5" key="1">
    <citation type="submission" date="2018-06" db="EMBL/GenBank/DDBJ databases">
        <authorList>
            <consortium name="Pathogen Informatics"/>
            <person name="Doyle S."/>
        </authorList>
    </citation>
    <scope>NUCLEOTIDE SEQUENCE [LARGE SCALE GENOMIC DNA]</scope>
    <source>
        <strain evidence="5">NCTC11063</strain>
    </source>
</reference>
<dbReference type="GO" id="GO:0009007">
    <property type="term" value="F:site-specific DNA-methyltransferase (adenine-specific) activity"/>
    <property type="evidence" value="ECO:0007669"/>
    <property type="project" value="UniProtKB-EC"/>
</dbReference>
<evidence type="ECO:0000256" key="1">
    <source>
        <dbReference type="ARBA" id="ARBA00022747"/>
    </source>
</evidence>
<dbReference type="GO" id="GO:0008170">
    <property type="term" value="F:N-methyltransferase activity"/>
    <property type="evidence" value="ECO:0007669"/>
    <property type="project" value="InterPro"/>
</dbReference>
<evidence type="ECO:0000259" key="4">
    <source>
        <dbReference type="Pfam" id="PF13588"/>
    </source>
</evidence>
<dbReference type="PRINTS" id="PR00507">
    <property type="entry name" value="N12N6MTFRASE"/>
</dbReference>
<comment type="caution">
    <text evidence="5">The sequence shown here is derived from an EMBL/GenBank/DDBJ whole genome shotgun (WGS) entry which is preliminary data.</text>
</comment>
<gene>
    <name evidence="5" type="ORF">NCTC11063_01239</name>
</gene>
<dbReference type="SUPFAM" id="SSF53335">
    <property type="entry name" value="S-adenosyl-L-methionine-dependent methyltransferases"/>
    <property type="match status" value="1"/>
</dbReference>
<dbReference type="GO" id="GO:0009307">
    <property type="term" value="P:DNA restriction-modification system"/>
    <property type="evidence" value="ECO:0007669"/>
    <property type="project" value="UniProtKB-KW"/>
</dbReference>
<dbReference type="InterPro" id="IPR052916">
    <property type="entry name" value="Type-I_RE_MTase_Subunit"/>
</dbReference>
<dbReference type="PANTHER" id="PTHR42998:SF1">
    <property type="entry name" value="TYPE I RESTRICTION ENZYME HINDI METHYLASE SUBUNIT"/>
    <property type="match status" value="1"/>
</dbReference>
<keyword evidence="6" id="KW-1185">Reference proteome</keyword>
<proteinExistence type="predicted"/>
<dbReference type="InterPro" id="IPR044946">
    <property type="entry name" value="Restrct_endonuc_typeI_TRD_sf"/>
</dbReference>
<dbReference type="Pfam" id="PF13588">
    <property type="entry name" value="HSDR_N_2"/>
    <property type="match status" value="1"/>
</dbReference>
<dbReference type="EMBL" id="UHFT01000001">
    <property type="protein sequence ID" value="SUN80534.1"/>
    <property type="molecule type" value="Genomic_DNA"/>
</dbReference>
<dbReference type="Gene3D" id="3.40.50.150">
    <property type="entry name" value="Vaccinia Virus protein VP39"/>
    <property type="match status" value="1"/>
</dbReference>